<dbReference type="EC" id="2.4.-.-" evidence="1"/>
<gene>
    <name evidence="1" type="ORF">EPICR_100043</name>
</gene>
<name>A0A484HEY3_9BACT</name>
<dbReference type="GO" id="GO:0016757">
    <property type="term" value="F:glycosyltransferase activity"/>
    <property type="evidence" value="ECO:0007669"/>
    <property type="project" value="UniProtKB-KW"/>
</dbReference>
<dbReference type="SUPFAM" id="SSF53756">
    <property type="entry name" value="UDP-Glycosyltransferase/glycogen phosphorylase"/>
    <property type="match status" value="1"/>
</dbReference>
<dbReference type="Pfam" id="PF13692">
    <property type="entry name" value="Glyco_trans_1_4"/>
    <property type="match status" value="1"/>
</dbReference>
<organism evidence="1">
    <name type="scientific">uncultured Desulfobacteraceae bacterium</name>
    <dbReference type="NCBI Taxonomy" id="218296"/>
    <lineage>
        <taxon>Bacteria</taxon>
        <taxon>Pseudomonadati</taxon>
        <taxon>Thermodesulfobacteriota</taxon>
        <taxon>Desulfobacteria</taxon>
        <taxon>Desulfobacterales</taxon>
        <taxon>Desulfobacteraceae</taxon>
        <taxon>environmental samples</taxon>
    </lineage>
</organism>
<dbReference type="Gene3D" id="3.40.50.2000">
    <property type="entry name" value="Glycogen Phosphorylase B"/>
    <property type="match status" value="1"/>
</dbReference>
<reference evidence="1" key="1">
    <citation type="submission" date="2019-01" db="EMBL/GenBank/DDBJ databases">
        <authorList>
            <consortium name="Genoscope - CEA"/>
            <person name="William W."/>
        </authorList>
    </citation>
    <scope>NUCLEOTIDE SEQUENCE</scope>
    <source>
        <strain evidence="1">CR-1</strain>
    </source>
</reference>
<keyword evidence="1" id="KW-0328">Glycosyltransferase</keyword>
<sequence>MSKKIKRFYINFLAAANILKRIFLRIIFEKATPFFTREGNENQNNAKYEEVKRSLHQNNGNLIVVFPVIDWKFRWQRPQQIVSRLSKRHFTVIYIAMSLLEKGRAYENAIDAGRDVATVGLQDHIYQIYLHSEGPLNIYADMPRGDNLENIYFGLASMLEEIRPQKIYYLIHFPGWSHVAYKLQENFGGKMVFDCMDDHSGFSTNTKEAIQGEEILIQKSNIVIVTSDILKEKANGLNPAVIQIKNGTEFEHFFSPVKNGALDHLGKSLVIGYHGAISDWFDTEIIEYCAREKTEWEYVLIGDTFGCDIKNCSRLSNVHFLGEKDYKQLPGYLAYFDVCVIPFKMISLTLATDPVKFYEYLSAGKPVVTVDLPELRPYGKVCYTASNKEEFLIKLEKAIEEKDDPALIERRISMAKENSWDSRVKALFSNGVF</sequence>
<protein>
    <submittedName>
        <fullName evidence="1">Teichuronic acid biosynthesis glycosyltransferase TuaH</fullName>
        <ecNumber evidence="1">2.4.-.-</ecNumber>
    </submittedName>
</protein>
<dbReference type="AlphaFoldDB" id="A0A484HEY3"/>
<dbReference type="EMBL" id="CAACVI010000002">
    <property type="protein sequence ID" value="VEN72998.1"/>
    <property type="molecule type" value="Genomic_DNA"/>
</dbReference>
<evidence type="ECO:0000313" key="1">
    <source>
        <dbReference type="EMBL" id="VEN72998.1"/>
    </source>
</evidence>
<accession>A0A484HEY3</accession>
<proteinExistence type="predicted"/>
<keyword evidence="1" id="KW-0808">Transferase</keyword>